<name>A0A1B7MXF1_9AGAM</name>
<protein>
    <submittedName>
        <fullName evidence="3">Uncharacterized protein</fullName>
    </submittedName>
</protein>
<keyword evidence="2" id="KW-0732">Signal</keyword>
<dbReference type="EMBL" id="KV448361">
    <property type="protein sequence ID" value="OAX37298.1"/>
    <property type="molecule type" value="Genomic_DNA"/>
</dbReference>
<organism evidence="3 4">
    <name type="scientific">Rhizopogon vinicolor AM-OR11-026</name>
    <dbReference type="NCBI Taxonomy" id="1314800"/>
    <lineage>
        <taxon>Eukaryota</taxon>
        <taxon>Fungi</taxon>
        <taxon>Dikarya</taxon>
        <taxon>Basidiomycota</taxon>
        <taxon>Agaricomycotina</taxon>
        <taxon>Agaricomycetes</taxon>
        <taxon>Agaricomycetidae</taxon>
        <taxon>Boletales</taxon>
        <taxon>Suillineae</taxon>
        <taxon>Rhizopogonaceae</taxon>
        <taxon>Rhizopogon</taxon>
    </lineage>
</organism>
<feature type="signal peptide" evidence="2">
    <location>
        <begin position="1"/>
        <end position="20"/>
    </location>
</feature>
<evidence type="ECO:0000256" key="2">
    <source>
        <dbReference type="SAM" id="SignalP"/>
    </source>
</evidence>
<evidence type="ECO:0000256" key="1">
    <source>
        <dbReference type="SAM" id="MobiDB-lite"/>
    </source>
</evidence>
<gene>
    <name evidence="3" type="ORF">K503DRAFT_771650</name>
</gene>
<dbReference type="OrthoDB" id="10415113at2759"/>
<dbReference type="InParanoid" id="A0A1B7MXF1"/>
<reference evidence="3 4" key="1">
    <citation type="submission" date="2016-06" db="EMBL/GenBank/DDBJ databases">
        <title>Comparative genomics of the ectomycorrhizal sister species Rhizopogon vinicolor and Rhizopogon vesiculosus (Basidiomycota: Boletales) reveals a divergence of the mating type B locus.</title>
        <authorList>
            <consortium name="DOE Joint Genome Institute"/>
            <person name="Mujic A.B."/>
            <person name="Kuo A."/>
            <person name="Tritt A."/>
            <person name="Lipzen A."/>
            <person name="Chen C."/>
            <person name="Johnson J."/>
            <person name="Sharma A."/>
            <person name="Barry K."/>
            <person name="Grigoriev I.V."/>
            <person name="Spatafora J.W."/>
        </authorList>
    </citation>
    <scope>NUCLEOTIDE SEQUENCE [LARGE SCALE GENOMIC DNA]</scope>
    <source>
        <strain evidence="3 4">AM-OR11-026</strain>
    </source>
</reference>
<proteinExistence type="predicted"/>
<accession>A0A1B7MXF1</accession>
<keyword evidence="4" id="KW-1185">Reference proteome</keyword>
<feature type="chain" id="PRO_5008597623" evidence="2">
    <location>
        <begin position="21"/>
        <end position="105"/>
    </location>
</feature>
<evidence type="ECO:0000313" key="3">
    <source>
        <dbReference type="EMBL" id="OAX37298.1"/>
    </source>
</evidence>
<evidence type="ECO:0000313" key="4">
    <source>
        <dbReference type="Proteomes" id="UP000092154"/>
    </source>
</evidence>
<feature type="compositionally biased region" description="Low complexity" evidence="1">
    <location>
        <begin position="27"/>
        <end position="41"/>
    </location>
</feature>
<feature type="region of interest" description="Disordered" evidence="1">
    <location>
        <begin position="27"/>
        <end position="49"/>
    </location>
</feature>
<dbReference type="AlphaFoldDB" id="A0A1B7MXF1"/>
<sequence>MLSSLTRFTIVLALASSVLGATIPTTPITSSSVTTTATETSEPYHNGGPISILFESSVHERNYSSEALAPTPTAEGGLSAARRSGELWRAREHQTVTVVPAFTVA</sequence>
<dbReference type="Proteomes" id="UP000092154">
    <property type="component" value="Unassembled WGS sequence"/>
</dbReference>